<comment type="caution">
    <text evidence="6">The sequence shown here is derived from an EMBL/GenBank/DDBJ whole genome shotgun (WGS) entry which is preliminary data.</text>
</comment>
<organism evidence="6 7">
    <name type="scientific">Symbiodinium pilosum</name>
    <name type="common">Dinoflagellate</name>
    <dbReference type="NCBI Taxonomy" id="2952"/>
    <lineage>
        <taxon>Eukaryota</taxon>
        <taxon>Sar</taxon>
        <taxon>Alveolata</taxon>
        <taxon>Dinophyceae</taxon>
        <taxon>Suessiales</taxon>
        <taxon>Symbiodiniaceae</taxon>
        <taxon>Symbiodinium</taxon>
    </lineage>
</organism>
<gene>
    <name evidence="6" type="primary">fabG</name>
    <name evidence="6" type="ORF">SPIL2461_LOCUS7132</name>
</gene>
<reference evidence="6" key="1">
    <citation type="submission" date="2021-02" db="EMBL/GenBank/DDBJ databases">
        <authorList>
            <person name="Dougan E. K."/>
            <person name="Rhodes N."/>
            <person name="Thang M."/>
            <person name="Chan C."/>
        </authorList>
    </citation>
    <scope>NUCLEOTIDE SEQUENCE</scope>
</reference>
<evidence type="ECO:0000256" key="4">
    <source>
        <dbReference type="RuleBase" id="RU000363"/>
    </source>
</evidence>
<evidence type="ECO:0000313" key="7">
    <source>
        <dbReference type="Proteomes" id="UP000649617"/>
    </source>
</evidence>
<dbReference type="PANTHER" id="PTHR43618:SF8">
    <property type="entry name" value="7ALPHA-HYDROXYSTEROID DEHYDROGENASE"/>
    <property type="match status" value="1"/>
</dbReference>
<dbReference type="PRINTS" id="PR00081">
    <property type="entry name" value="GDHRDH"/>
</dbReference>
<dbReference type="InterPro" id="IPR052178">
    <property type="entry name" value="Sec_Metab_Biosynth_SDR"/>
</dbReference>
<evidence type="ECO:0000256" key="1">
    <source>
        <dbReference type="ARBA" id="ARBA00006484"/>
    </source>
</evidence>
<keyword evidence="2" id="KW-0521">NADP</keyword>
<name>A0A812NSV3_SYMPI</name>
<accession>A0A812NSV3</accession>
<dbReference type="FunFam" id="3.40.50.720:FF:000084">
    <property type="entry name" value="Short-chain dehydrogenase reductase"/>
    <property type="match status" value="1"/>
</dbReference>
<dbReference type="Proteomes" id="UP000649617">
    <property type="component" value="Unassembled WGS sequence"/>
</dbReference>
<dbReference type="OrthoDB" id="1393670at2759"/>
<dbReference type="GO" id="GO:0016491">
    <property type="term" value="F:oxidoreductase activity"/>
    <property type="evidence" value="ECO:0007669"/>
    <property type="project" value="UniProtKB-KW"/>
</dbReference>
<dbReference type="SMART" id="SM00822">
    <property type="entry name" value="PKS_KR"/>
    <property type="match status" value="1"/>
</dbReference>
<dbReference type="CDD" id="cd05233">
    <property type="entry name" value="SDR_c"/>
    <property type="match status" value="1"/>
</dbReference>
<dbReference type="InterPro" id="IPR020904">
    <property type="entry name" value="Sc_DH/Rdtase_CS"/>
</dbReference>
<comment type="similarity">
    <text evidence="1 4">Belongs to the short-chain dehydrogenases/reductases (SDR) family.</text>
</comment>
<evidence type="ECO:0000256" key="3">
    <source>
        <dbReference type="ARBA" id="ARBA00023002"/>
    </source>
</evidence>
<keyword evidence="7" id="KW-1185">Reference proteome</keyword>
<dbReference type="AlphaFoldDB" id="A0A812NSV3"/>
<dbReference type="InterPro" id="IPR002347">
    <property type="entry name" value="SDR_fam"/>
</dbReference>
<dbReference type="EMBL" id="CAJNIZ010011112">
    <property type="protein sequence ID" value="CAE7312817.1"/>
    <property type="molecule type" value="Genomic_DNA"/>
</dbReference>
<dbReference type="PANTHER" id="PTHR43618">
    <property type="entry name" value="7-ALPHA-HYDROXYSTEROID DEHYDROGENASE"/>
    <property type="match status" value="1"/>
</dbReference>
<keyword evidence="3" id="KW-0560">Oxidoreductase</keyword>
<evidence type="ECO:0000313" key="6">
    <source>
        <dbReference type="EMBL" id="CAE7312817.1"/>
    </source>
</evidence>
<dbReference type="InterPro" id="IPR057326">
    <property type="entry name" value="KR_dom"/>
</dbReference>
<dbReference type="Pfam" id="PF00106">
    <property type="entry name" value="adh_short"/>
    <property type="match status" value="1"/>
</dbReference>
<evidence type="ECO:0000256" key="2">
    <source>
        <dbReference type="ARBA" id="ARBA00022857"/>
    </source>
</evidence>
<dbReference type="PRINTS" id="PR00080">
    <property type="entry name" value="SDRFAMILY"/>
</dbReference>
<evidence type="ECO:0000259" key="5">
    <source>
        <dbReference type="SMART" id="SM00822"/>
    </source>
</evidence>
<dbReference type="InterPro" id="IPR036291">
    <property type="entry name" value="NAD(P)-bd_dom_sf"/>
</dbReference>
<dbReference type="PROSITE" id="PS00061">
    <property type="entry name" value="ADH_SHORT"/>
    <property type="match status" value="1"/>
</dbReference>
<sequence>MTDYPLPNTSQDLSGQVALVTGTTSGLGRRFAQVLASCGAKVAITGRRVERLEALAEELRATGAEVEPIALDMRDSEAIVACVEQAEAALGTVTILVNNAGIPDAQRAHKMDNQLIDDVFDTNLRGPYVLSCEVARRLIAAELPGRMVNISSVGAFNYAGQGAALYSITKAGIIRMTEALAVEWARYNINVNAIAPGAFASEMMDGMLERMGDISKMFPRKRICDPAQMDSTLLYLVSPASEAVTGTFIKIDDGQGSR</sequence>
<dbReference type="SUPFAM" id="SSF51735">
    <property type="entry name" value="NAD(P)-binding Rossmann-fold domains"/>
    <property type="match status" value="1"/>
</dbReference>
<dbReference type="Gene3D" id="3.40.50.720">
    <property type="entry name" value="NAD(P)-binding Rossmann-like Domain"/>
    <property type="match status" value="1"/>
</dbReference>
<proteinExistence type="inferred from homology"/>
<feature type="domain" description="Ketoreductase" evidence="5">
    <location>
        <begin position="16"/>
        <end position="229"/>
    </location>
</feature>
<protein>
    <submittedName>
        <fullName evidence="6">FabG protein</fullName>
    </submittedName>
</protein>